<dbReference type="Gene3D" id="3.40.50.10580">
    <property type="entry name" value="ATPase, V1 complex, subunit F"/>
    <property type="match status" value="1"/>
</dbReference>
<evidence type="ECO:0000313" key="4">
    <source>
        <dbReference type="EMBL" id="NIZ68647.1"/>
    </source>
</evidence>
<accession>A0A968KW00</accession>
<keyword evidence="3" id="KW-0406">Ion transport</keyword>
<dbReference type="SUPFAM" id="SSF159468">
    <property type="entry name" value="AtpF-like"/>
    <property type="match status" value="1"/>
</dbReference>
<dbReference type="EMBL" id="JAATLM010000001">
    <property type="protein sequence ID" value="NIZ68647.1"/>
    <property type="molecule type" value="Genomic_DNA"/>
</dbReference>
<sequence>MQYFVMGSDDVVLGFHLAGVEGAVVHDEASARETFQRVLAMKGLGIVLMEDTIADLIREEVDAYIFSHQFPLICEIPGTQGRDPNRQSLHDLAVQAMGIKI</sequence>
<gene>
    <name evidence="4" type="ORF">HCT48_00215</name>
</gene>
<dbReference type="AlphaFoldDB" id="A0A968KW00"/>
<protein>
    <submittedName>
        <fullName evidence="4">Vacuolar H+transporting two-sector ATPase F subunit</fullName>
    </submittedName>
</protein>
<keyword evidence="2" id="KW-0813">Transport</keyword>
<proteinExistence type="inferred from homology"/>
<dbReference type="RefSeq" id="WP_167694719.1">
    <property type="nucleotide sequence ID" value="NZ_CP118185.1"/>
</dbReference>
<dbReference type="Pfam" id="PF01990">
    <property type="entry name" value="ATP-synt_F"/>
    <property type="match status" value="1"/>
</dbReference>
<dbReference type="InterPro" id="IPR008218">
    <property type="entry name" value="ATPase_V1-cplx_f_g_su"/>
</dbReference>
<organism evidence="4 5">
    <name type="scientific">Entomospira culicis</name>
    <dbReference type="NCBI Taxonomy" id="2719989"/>
    <lineage>
        <taxon>Bacteria</taxon>
        <taxon>Pseudomonadati</taxon>
        <taxon>Spirochaetota</taxon>
        <taxon>Spirochaetia</taxon>
        <taxon>Spirochaetales</taxon>
        <taxon>Spirochaetaceae</taxon>
        <taxon>Entomospira</taxon>
    </lineage>
</organism>
<evidence type="ECO:0000313" key="5">
    <source>
        <dbReference type="Proteomes" id="UP000778951"/>
    </source>
</evidence>
<evidence type="ECO:0000256" key="3">
    <source>
        <dbReference type="ARBA" id="ARBA00023065"/>
    </source>
</evidence>
<reference evidence="4" key="1">
    <citation type="submission" date="2020-03" db="EMBL/GenBank/DDBJ databases">
        <title>Spirochaetal bacteria isolated from arthropods constitute a novel genus Entomospira genus novum within the order Spirochaetales.</title>
        <authorList>
            <person name="Grana-Miraglia L."/>
            <person name="Sikutova S."/>
            <person name="Fingerle V."/>
            <person name="Sing A."/>
            <person name="Castillo-Ramirez S."/>
            <person name="Margos G."/>
            <person name="Rudolf I."/>
        </authorList>
    </citation>
    <scope>NUCLEOTIDE SEQUENCE</scope>
    <source>
        <strain evidence="4">BR149</strain>
    </source>
</reference>
<evidence type="ECO:0000256" key="2">
    <source>
        <dbReference type="ARBA" id="ARBA00022448"/>
    </source>
</evidence>
<keyword evidence="5" id="KW-1185">Reference proteome</keyword>
<comment type="caution">
    <text evidence="4">The sequence shown here is derived from an EMBL/GenBank/DDBJ whole genome shotgun (WGS) entry which is preliminary data.</text>
</comment>
<name>A0A968KW00_9SPIO</name>
<dbReference type="InterPro" id="IPR036906">
    <property type="entry name" value="ATPase_V1_fsu_sf"/>
</dbReference>
<dbReference type="Proteomes" id="UP000778951">
    <property type="component" value="Unassembled WGS sequence"/>
</dbReference>
<evidence type="ECO:0000256" key="1">
    <source>
        <dbReference type="ARBA" id="ARBA00010148"/>
    </source>
</evidence>
<comment type="similarity">
    <text evidence="1">Belongs to the V-ATPase F subunit family.</text>
</comment>
<dbReference type="GO" id="GO:0046961">
    <property type="term" value="F:proton-transporting ATPase activity, rotational mechanism"/>
    <property type="evidence" value="ECO:0007669"/>
    <property type="project" value="InterPro"/>
</dbReference>